<dbReference type="InterPro" id="IPR030390">
    <property type="entry name" value="MeTrfase_TrmA_AS"/>
</dbReference>
<dbReference type="InterPro" id="IPR010280">
    <property type="entry name" value="U5_MeTrfase_fam"/>
</dbReference>
<feature type="binding site" evidence="4">
    <location>
        <position position="380"/>
    </location>
    <ligand>
        <name>S-adenosyl-L-methionine</name>
        <dbReference type="ChEBI" id="CHEBI:59789"/>
    </ligand>
</feature>
<evidence type="ECO:0000256" key="2">
    <source>
        <dbReference type="ARBA" id="ARBA00022679"/>
    </source>
</evidence>
<organism evidence="7 8">
    <name type="scientific">Granulicatella balaenopterae</name>
    <dbReference type="NCBI Taxonomy" id="137733"/>
    <lineage>
        <taxon>Bacteria</taxon>
        <taxon>Bacillati</taxon>
        <taxon>Bacillota</taxon>
        <taxon>Bacilli</taxon>
        <taxon>Lactobacillales</taxon>
        <taxon>Carnobacteriaceae</taxon>
        <taxon>Granulicatella</taxon>
    </lineage>
</organism>
<accession>A0A1H9M2Z0</accession>
<dbReference type="Gene3D" id="2.40.50.1070">
    <property type="match status" value="1"/>
</dbReference>
<feature type="binding site" evidence="4">
    <location>
        <position position="332"/>
    </location>
    <ligand>
        <name>S-adenosyl-L-methionine</name>
        <dbReference type="ChEBI" id="CHEBI:59789"/>
    </ligand>
</feature>
<dbReference type="SUPFAM" id="SSF53335">
    <property type="entry name" value="S-adenosyl-L-methionine-dependent methyltransferases"/>
    <property type="match status" value="1"/>
</dbReference>
<keyword evidence="2 4" id="KW-0808">Transferase</keyword>
<evidence type="ECO:0000256" key="5">
    <source>
        <dbReference type="PROSITE-ProRule" id="PRU10015"/>
    </source>
</evidence>
<dbReference type="InterPro" id="IPR029063">
    <property type="entry name" value="SAM-dependent_MTases_sf"/>
</dbReference>
<gene>
    <name evidence="7" type="ORF">SAMN05421767_12332</name>
</gene>
<dbReference type="NCBIfam" id="TIGR00479">
    <property type="entry name" value="rumA"/>
    <property type="match status" value="1"/>
</dbReference>
<dbReference type="GO" id="GO:0070475">
    <property type="term" value="P:rRNA base methylation"/>
    <property type="evidence" value="ECO:0007669"/>
    <property type="project" value="TreeGrafter"/>
</dbReference>
<proteinExistence type="inferred from homology"/>
<dbReference type="GO" id="GO:0070041">
    <property type="term" value="F:rRNA (uridine-C5-)-methyltransferase activity"/>
    <property type="evidence" value="ECO:0007669"/>
    <property type="project" value="TreeGrafter"/>
</dbReference>
<evidence type="ECO:0000256" key="1">
    <source>
        <dbReference type="ARBA" id="ARBA00022603"/>
    </source>
</evidence>
<dbReference type="EMBL" id="FOGF01000023">
    <property type="protein sequence ID" value="SER18056.1"/>
    <property type="molecule type" value="Genomic_DNA"/>
</dbReference>
<dbReference type="InterPro" id="IPR002792">
    <property type="entry name" value="TRAM_dom"/>
</dbReference>
<comment type="similarity">
    <text evidence="4">Belongs to the class I-like SAM-binding methyltransferase superfamily. RNA M5U methyltransferase family.</text>
</comment>
<dbReference type="FunFam" id="3.40.50.150:FF:000009">
    <property type="entry name" value="23S rRNA (Uracil(1939)-C(5))-methyltransferase RlmD"/>
    <property type="match status" value="1"/>
</dbReference>
<dbReference type="InterPro" id="IPR030391">
    <property type="entry name" value="MeTrfase_TrmA_CS"/>
</dbReference>
<dbReference type="CDD" id="cd02440">
    <property type="entry name" value="AdoMet_MTases"/>
    <property type="match status" value="1"/>
</dbReference>
<dbReference type="Pfam" id="PF01938">
    <property type="entry name" value="TRAM"/>
    <property type="match status" value="1"/>
</dbReference>
<dbReference type="PANTHER" id="PTHR11061:SF30">
    <property type="entry name" value="TRNA (URACIL(54)-C(5))-METHYLTRANSFERASE"/>
    <property type="match status" value="1"/>
</dbReference>
<feature type="binding site" evidence="4">
    <location>
        <position position="311"/>
    </location>
    <ligand>
        <name>S-adenosyl-L-methionine</name>
        <dbReference type="ChEBI" id="CHEBI:59789"/>
    </ligand>
</feature>
<dbReference type="OrthoDB" id="9804590at2"/>
<evidence type="ECO:0000313" key="7">
    <source>
        <dbReference type="EMBL" id="SER18056.1"/>
    </source>
</evidence>
<dbReference type="Pfam" id="PF05958">
    <property type="entry name" value="tRNA_U5-meth_tr"/>
    <property type="match status" value="1"/>
</dbReference>
<dbReference type="Gene3D" id="2.40.50.140">
    <property type="entry name" value="Nucleic acid-binding proteins"/>
    <property type="match status" value="1"/>
</dbReference>
<feature type="binding site" evidence="4">
    <location>
        <position position="282"/>
    </location>
    <ligand>
        <name>S-adenosyl-L-methionine</name>
        <dbReference type="ChEBI" id="CHEBI:59789"/>
    </ligand>
</feature>
<dbReference type="PROSITE" id="PS01230">
    <property type="entry name" value="TRMA_1"/>
    <property type="match status" value="1"/>
</dbReference>
<dbReference type="PANTHER" id="PTHR11061">
    <property type="entry name" value="RNA M5U METHYLTRANSFERASE"/>
    <property type="match status" value="1"/>
</dbReference>
<feature type="active site" description="Nucleophile" evidence="4">
    <location>
        <position position="407"/>
    </location>
</feature>
<feature type="domain" description="TRAM" evidence="6">
    <location>
        <begin position="1"/>
        <end position="58"/>
    </location>
</feature>
<dbReference type="SUPFAM" id="SSF50249">
    <property type="entry name" value="Nucleic acid-binding proteins"/>
    <property type="match status" value="1"/>
</dbReference>
<dbReference type="InterPro" id="IPR012340">
    <property type="entry name" value="NA-bd_OB-fold"/>
</dbReference>
<dbReference type="PROSITE" id="PS01231">
    <property type="entry name" value="TRMA_2"/>
    <property type="match status" value="1"/>
</dbReference>
<evidence type="ECO:0000256" key="4">
    <source>
        <dbReference type="PROSITE-ProRule" id="PRU01024"/>
    </source>
</evidence>
<dbReference type="AlphaFoldDB" id="A0A1H9M2Z0"/>
<keyword evidence="1 4" id="KW-0489">Methyltransferase</keyword>
<evidence type="ECO:0000256" key="3">
    <source>
        <dbReference type="ARBA" id="ARBA00022691"/>
    </source>
</evidence>
<reference evidence="7 8" key="1">
    <citation type="submission" date="2016-10" db="EMBL/GenBank/DDBJ databases">
        <authorList>
            <person name="de Groot N.N."/>
        </authorList>
    </citation>
    <scope>NUCLEOTIDE SEQUENCE [LARGE SCALE GENOMIC DNA]</scope>
    <source>
        <strain evidence="7 8">DSM 15827</strain>
    </source>
</reference>
<dbReference type="Gene3D" id="3.40.50.150">
    <property type="entry name" value="Vaccinia Virus protein VP39"/>
    <property type="match status" value="1"/>
</dbReference>
<dbReference type="FunFam" id="2.40.50.1070:FF:000003">
    <property type="entry name" value="23S rRNA (Uracil-5-)-methyltransferase RumA"/>
    <property type="match status" value="1"/>
</dbReference>
<evidence type="ECO:0000259" key="6">
    <source>
        <dbReference type="PROSITE" id="PS50926"/>
    </source>
</evidence>
<dbReference type="STRING" id="137733.SAMN05421767_12332"/>
<feature type="active site" evidence="5">
    <location>
        <position position="407"/>
    </location>
</feature>
<dbReference type="PROSITE" id="PS51687">
    <property type="entry name" value="SAM_MT_RNA_M5U"/>
    <property type="match status" value="1"/>
</dbReference>
<dbReference type="PROSITE" id="PS50926">
    <property type="entry name" value="TRAM"/>
    <property type="match status" value="1"/>
</dbReference>
<sequence>MKKNEEVTVTIEDLTYEGLGVGKVDGYPLFIENALIGEEVKVLVMKVGKSFGYAKVVERLTTSPDRVPLTDRVGIRIGTMPLQHMSYNSQLVFKKKQVAQVMKSIAHMPEVPVFDTLGMTNPWGYRNKAQVPVRAIAGELQTGFFRKNSHNMVAVENFHIQDPEIDKAIVAIRDIMREYGVKPYNEKKNIGNLRNIIVRRGYHSGEMMVVLVTRTAKLFPLSKIIPDILEKVPGVVSIIQNVQPFRTNVIMGKETIVLHGEDKFTDQLMGLDFHISSRSFYQVNPVQTEVLYQTAIDAAGLTGEETVIDAYCGIGTLSLALAQNAKEVYAMEIISDAIEMANENKALNNITNAHFKVGAAEEVMPRWKEEGLQADVIVVDPPRKGLEKEFIEAAAAVEPSRIVYVSCNPATMARDLALFAELGYVTKSVQPVDMFPQTTHVESVALLEKA</sequence>
<dbReference type="RefSeq" id="WP_089746860.1">
    <property type="nucleotide sequence ID" value="NZ_FOGF01000023.1"/>
</dbReference>
<protein>
    <submittedName>
        <fullName evidence="7">23S rRNA m(5)U-1939 methyltransferase</fullName>
    </submittedName>
</protein>
<name>A0A1H9M2Z0_9LACT</name>
<keyword evidence="8" id="KW-1185">Reference proteome</keyword>
<dbReference type="Proteomes" id="UP000198556">
    <property type="component" value="Unassembled WGS sequence"/>
</dbReference>
<keyword evidence="3 4" id="KW-0949">S-adenosyl-L-methionine</keyword>
<evidence type="ECO:0000313" key="8">
    <source>
        <dbReference type="Proteomes" id="UP000198556"/>
    </source>
</evidence>